<dbReference type="UniPathway" id="UPA00275">
    <property type="reaction ID" value="UER00401"/>
</dbReference>
<dbReference type="PANTHER" id="PTHR11079">
    <property type="entry name" value="CYTOSINE DEAMINASE FAMILY MEMBER"/>
    <property type="match status" value="1"/>
</dbReference>
<dbReference type="PANTHER" id="PTHR11079:SF162">
    <property type="entry name" value="RIBOFLAVIN BIOSYNTHESIS PROTEIN PYRD, CHLOROPLASTIC"/>
    <property type="match status" value="1"/>
</dbReference>
<comment type="caution">
    <text evidence="10">The sequence shown here is derived from an EMBL/GenBank/DDBJ whole genome shotgun (WGS) entry which is preliminary data.</text>
</comment>
<dbReference type="PIRSF" id="PIRSF006769">
    <property type="entry name" value="RibD"/>
    <property type="match status" value="1"/>
</dbReference>
<dbReference type="PROSITE" id="PS00903">
    <property type="entry name" value="CYT_DCMP_DEAMINASES_1"/>
    <property type="match status" value="1"/>
</dbReference>
<comment type="function">
    <text evidence="7">Monofunctional pyrimidine deaminase involved in the riboflavin biosynthesis pathway. Also has a reductase domain that lacks catalytically essential substrate-binding residues.</text>
</comment>
<dbReference type="GO" id="GO:0008835">
    <property type="term" value="F:diaminohydroxyphosphoribosylaminopyrimidine deaminase activity"/>
    <property type="evidence" value="ECO:0007669"/>
    <property type="project" value="UniProtKB-EC"/>
</dbReference>
<evidence type="ECO:0000256" key="7">
    <source>
        <dbReference type="ARBA" id="ARBA00058389"/>
    </source>
</evidence>
<dbReference type="Pfam" id="PF00383">
    <property type="entry name" value="dCMP_cyt_deam_1"/>
    <property type="match status" value="1"/>
</dbReference>
<dbReference type="AlphaFoldDB" id="A0A835R3T0"/>
<dbReference type="NCBIfam" id="TIGR00326">
    <property type="entry name" value="eubact_ribD"/>
    <property type="match status" value="1"/>
</dbReference>
<evidence type="ECO:0000256" key="8">
    <source>
        <dbReference type="ARBA" id="ARBA00070721"/>
    </source>
</evidence>
<evidence type="ECO:0000259" key="9">
    <source>
        <dbReference type="PROSITE" id="PS51747"/>
    </source>
</evidence>
<dbReference type="OrthoDB" id="252265at2759"/>
<keyword evidence="5" id="KW-0378">Hydrolase</keyword>
<feature type="domain" description="CMP/dCMP-type deaminase" evidence="9">
    <location>
        <begin position="1"/>
        <end position="123"/>
    </location>
</feature>
<dbReference type="CDD" id="cd01284">
    <property type="entry name" value="Riboflavin_deaminase-reductase"/>
    <property type="match status" value="1"/>
</dbReference>
<dbReference type="InterPro" id="IPR004794">
    <property type="entry name" value="Eubact_RibD"/>
</dbReference>
<comment type="pathway">
    <text evidence="2">Cofactor biosynthesis; riboflavin biosynthesis; 5-amino-6-(D-ribitylamino)uracil from GTP: step 2/4.</text>
</comment>
<dbReference type="InterPro" id="IPR016193">
    <property type="entry name" value="Cytidine_deaminase-like"/>
</dbReference>
<dbReference type="EMBL" id="JADCNM010000006">
    <property type="protein sequence ID" value="KAG0478857.1"/>
    <property type="molecule type" value="Genomic_DNA"/>
</dbReference>
<dbReference type="SUPFAM" id="SSF53597">
    <property type="entry name" value="Dihydrofolate reductase-like"/>
    <property type="match status" value="1"/>
</dbReference>
<dbReference type="EC" id="3.5.4.26" evidence="3"/>
<dbReference type="GO" id="GO:0009231">
    <property type="term" value="P:riboflavin biosynthetic process"/>
    <property type="evidence" value="ECO:0007669"/>
    <property type="project" value="UniProtKB-UniPathway"/>
</dbReference>
<evidence type="ECO:0000256" key="3">
    <source>
        <dbReference type="ARBA" id="ARBA00012766"/>
    </source>
</evidence>
<dbReference type="GO" id="GO:0008270">
    <property type="term" value="F:zinc ion binding"/>
    <property type="evidence" value="ECO:0007669"/>
    <property type="project" value="InterPro"/>
</dbReference>
<keyword evidence="6" id="KW-0862">Zinc</keyword>
<proteinExistence type="predicted"/>
<dbReference type="InterPro" id="IPR002125">
    <property type="entry name" value="CMP_dCMP_dom"/>
</dbReference>
<dbReference type="Gene3D" id="3.40.140.10">
    <property type="entry name" value="Cytidine Deaminase, domain 2"/>
    <property type="match status" value="1"/>
</dbReference>
<dbReference type="FunFam" id="3.40.140.10:FF:000025">
    <property type="entry name" value="Riboflavin biosynthesis protein RibD"/>
    <property type="match status" value="1"/>
</dbReference>
<evidence type="ECO:0000256" key="1">
    <source>
        <dbReference type="ARBA" id="ARBA00001947"/>
    </source>
</evidence>
<dbReference type="InterPro" id="IPR024072">
    <property type="entry name" value="DHFR-like_dom_sf"/>
</dbReference>
<sequence>MDDGFYMRRCVELARKAIGFTSPNPMVGCVIVKDGEIVGEGFHPKAGQPHAEVFALREAGNLAENATAYVSLEPCNHHGRTPPCTEALIRAKVKQVVVGMVDPNPIVASKGVERLKESGIDVVVGVEELLCQKLNEAYIHRMRTGNPFVVLRYSLTMNGRISSHLGKAAHEPGGYYSKLLQEYDGILVSGDCLSRTTSAETGANQPLQIIIANNMNSLHLPITTIESASRVVIISDKEIEVKPSSEKVETMVIKPLKLKTILDHCRYLGLCSIVVDLREEHGAITEVLGGCLEEGLVQKAVVEVCPVWDESREEYLPSVGVETRILKDLRSYVTNGSVLIEGYVS</sequence>
<dbReference type="Gene3D" id="3.40.430.10">
    <property type="entry name" value="Dihydrofolate Reductase, subunit A"/>
    <property type="match status" value="1"/>
</dbReference>
<dbReference type="PROSITE" id="PS51747">
    <property type="entry name" value="CYT_DCMP_DEAMINASES_2"/>
    <property type="match status" value="1"/>
</dbReference>
<dbReference type="InterPro" id="IPR016192">
    <property type="entry name" value="APOBEC/CMP_deaminase_Zn-bd"/>
</dbReference>
<evidence type="ECO:0000313" key="11">
    <source>
        <dbReference type="Proteomes" id="UP000639772"/>
    </source>
</evidence>
<protein>
    <recommendedName>
        <fullName evidence="8">Riboflavin biosynthesis protein PYRD, chloroplastic</fullName>
        <ecNumber evidence="3">3.5.4.26</ecNumber>
    </recommendedName>
</protein>
<evidence type="ECO:0000256" key="2">
    <source>
        <dbReference type="ARBA" id="ARBA00004882"/>
    </source>
</evidence>
<reference evidence="10 11" key="1">
    <citation type="journal article" date="2020" name="Nat. Food">
        <title>A phased Vanilla planifolia genome enables genetic improvement of flavour and production.</title>
        <authorList>
            <person name="Hasing T."/>
            <person name="Tang H."/>
            <person name="Brym M."/>
            <person name="Khazi F."/>
            <person name="Huang T."/>
            <person name="Chambers A.H."/>
        </authorList>
    </citation>
    <scope>NUCLEOTIDE SEQUENCE [LARGE SCALE GENOMIC DNA]</scope>
    <source>
        <tissue evidence="10">Leaf</tissue>
    </source>
</reference>
<dbReference type="Proteomes" id="UP000639772">
    <property type="component" value="Chromosome 6"/>
</dbReference>
<evidence type="ECO:0000256" key="4">
    <source>
        <dbReference type="ARBA" id="ARBA00022723"/>
    </source>
</evidence>
<evidence type="ECO:0000313" key="10">
    <source>
        <dbReference type="EMBL" id="KAG0478857.1"/>
    </source>
</evidence>
<keyword evidence="4" id="KW-0479">Metal-binding</keyword>
<organism evidence="10 11">
    <name type="scientific">Vanilla planifolia</name>
    <name type="common">Vanilla</name>
    <dbReference type="NCBI Taxonomy" id="51239"/>
    <lineage>
        <taxon>Eukaryota</taxon>
        <taxon>Viridiplantae</taxon>
        <taxon>Streptophyta</taxon>
        <taxon>Embryophyta</taxon>
        <taxon>Tracheophyta</taxon>
        <taxon>Spermatophyta</taxon>
        <taxon>Magnoliopsida</taxon>
        <taxon>Liliopsida</taxon>
        <taxon>Asparagales</taxon>
        <taxon>Orchidaceae</taxon>
        <taxon>Vanilloideae</taxon>
        <taxon>Vanilleae</taxon>
        <taxon>Vanilla</taxon>
    </lineage>
</organism>
<gene>
    <name evidence="10" type="ORF">HPP92_013576</name>
</gene>
<comment type="cofactor">
    <cofactor evidence="1">
        <name>Zn(2+)</name>
        <dbReference type="ChEBI" id="CHEBI:29105"/>
    </cofactor>
</comment>
<evidence type="ECO:0000256" key="5">
    <source>
        <dbReference type="ARBA" id="ARBA00022801"/>
    </source>
</evidence>
<accession>A0A835R3T0</accession>
<dbReference type="SUPFAM" id="SSF53927">
    <property type="entry name" value="Cytidine deaminase-like"/>
    <property type="match status" value="1"/>
</dbReference>
<evidence type="ECO:0000256" key="6">
    <source>
        <dbReference type="ARBA" id="ARBA00022833"/>
    </source>
</evidence>
<name>A0A835R3T0_VANPL</name>